<evidence type="ECO:0000313" key="3">
    <source>
        <dbReference type="Proteomes" id="UP000053424"/>
    </source>
</evidence>
<sequence length="350" mass="40005">MSGPKITTSKSTLMHACLAYMSPELNAIDYIIRGPYTKSNPRQVTLPTEILLLIRGWLFPTITAHLIKQSMTALAVYEQSLRDLLCADCIAYNVDIYGQDIWQWEQFSGACSCNPGSDNQIPFQHTHRTTLRNSTRNSRMGRHIISLDPQQFVDAEHWLESYLYQTATLFEANRRGHEWSVPSGTRSAPPTDIWDVVHSALREYDCEVTGEFNERKRTRNRAGRDQFLVKRKLVQVVPSHFRDKGHPSSDTSWRAEANLRRAGMDLGLLLEHPHPPIIPVKFSPHSTRRLRWPSASNSCYKGQDIVELFQTFFQILASLLAACLSLPITFAILALTIVCFYSRPRSFRIL</sequence>
<reference evidence="3" key="2">
    <citation type="submission" date="2015-01" db="EMBL/GenBank/DDBJ databases">
        <title>Evolutionary Origins and Diversification of the Mycorrhizal Mutualists.</title>
        <authorList>
            <consortium name="DOE Joint Genome Institute"/>
            <consortium name="Mycorrhizal Genomics Consortium"/>
            <person name="Kohler A."/>
            <person name="Kuo A."/>
            <person name="Nagy L.G."/>
            <person name="Floudas D."/>
            <person name="Copeland A."/>
            <person name="Barry K.W."/>
            <person name="Cichocki N."/>
            <person name="Veneault-Fourrey C."/>
            <person name="LaButti K."/>
            <person name="Lindquist E.A."/>
            <person name="Lipzen A."/>
            <person name="Lundell T."/>
            <person name="Morin E."/>
            <person name="Murat C."/>
            <person name="Riley R."/>
            <person name="Ohm R."/>
            <person name="Sun H."/>
            <person name="Tunlid A."/>
            <person name="Henrissat B."/>
            <person name="Grigoriev I.V."/>
            <person name="Hibbett D.S."/>
            <person name="Martin F."/>
        </authorList>
    </citation>
    <scope>NUCLEOTIDE SEQUENCE [LARGE SCALE GENOMIC DNA]</scope>
    <source>
        <strain evidence="3">h7</strain>
    </source>
</reference>
<feature type="transmembrane region" description="Helical" evidence="1">
    <location>
        <begin position="315"/>
        <end position="341"/>
    </location>
</feature>
<keyword evidence="3" id="KW-1185">Reference proteome</keyword>
<keyword evidence="1" id="KW-0472">Membrane</keyword>
<keyword evidence="1" id="KW-1133">Transmembrane helix</keyword>
<evidence type="ECO:0000256" key="1">
    <source>
        <dbReference type="SAM" id="Phobius"/>
    </source>
</evidence>
<accession>A0A0C2Z2Q8</accession>
<dbReference type="EMBL" id="KN831769">
    <property type="protein sequence ID" value="KIM47567.1"/>
    <property type="molecule type" value="Genomic_DNA"/>
</dbReference>
<organism evidence="2 3">
    <name type="scientific">Hebeloma cylindrosporum</name>
    <dbReference type="NCBI Taxonomy" id="76867"/>
    <lineage>
        <taxon>Eukaryota</taxon>
        <taxon>Fungi</taxon>
        <taxon>Dikarya</taxon>
        <taxon>Basidiomycota</taxon>
        <taxon>Agaricomycotina</taxon>
        <taxon>Agaricomycetes</taxon>
        <taxon>Agaricomycetidae</taxon>
        <taxon>Agaricales</taxon>
        <taxon>Agaricineae</taxon>
        <taxon>Hymenogastraceae</taxon>
        <taxon>Hebeloma</taxon>
    </lineage>
</organism>
<proteinExistence type="predicted"/>
<reference evidence="2 3" key="1">
    <citation type="submission" date="2014-04" db="EMBL/GenBank/DDBJ databases">
        <authorList>
            <consortium name="DOE Joint Genome Institute"/>
            <person name="Kuo A."/>
            <person name="Gay G."/>
            <person name="Dore J."/>
            <person name="Kohler A."/>
            <person name="Nagy L.G."/>
            <person name="Floudas D."/>
            <person name="Copeland A."/>
            <person name="Barry K.W."/>
            <person name="Cichocki N."/>
            <person name="Veneault-Fourrey C."/>
            <person name="LaButti K."/>
            <person name="Lindquist E.A."/>
            <person name="Lipzen A."/>
            <person name="Lundell T."/>
            <person name="Morin E."/>
            <person name="Murat C."/>
            <person name="Sun H."/>
            <person name="Tunlid A."/>
            <person name="Henrissat B."/>
            <person name="Grigoriev I.V."/>
            <person name="Hibbett D.S."/>
            <person name="Martin F."/>
            <person name="Nordberg H.P."/>
            <person name="Cantor M.N."/>
            <person name="Hua S.X."/>
        </authorList>
    </citation>
    <scope>NUCLEOTIDE SEQUENCE [LARGE SCALE GENOMIC DNA]</scope>
    <source>
        <strain evidence="3">h7</strain>
    </source>
</reference>
<name>A0A0C2Z2Q8_HEBCY</name>
<dbReference type="Proteomes" id="UP000053424">
    <property type="component" value="Unassembled WGS sequence"/>
</dbReference>
<protein>
    <submittedName>
        <fullName evidence="2">Uncharacterized protein</fullName>
    </submittedName>
</protein>
<gene>
    <name evidence="2" type="ORF">M413DRAFT_203572</name>
</gene>
<dbReference type="HOGENOM" id="CLU_792399_0_0_1"/>
<dbReference type="AlphaFoldDB" id="A0A0C2Z2Q8"/>
<keyword evidence="1" id="KW-0812">Transmembrane</keyword>
<evidence type="ECO:0000313" key="2">
    <source>
        <dbReference type="EMBL" id="KIM47567.1"/>
    </source>
</evidence>
<dbReference type="OrthoDB" id="3249986at2759"/>